<dbReference type="PANTHER" id="PTHR32011:SF2">
    <property type="entry name" value="OS08G0472400 PROTEIN"/>
    <property type="match status" value="1"/>
</dbReference>
<organism evidence="1 2">
    <name type="scientific">Gimesia algae</name>
    <dbReference type="NCBI Taxonomy" id="2527971"/>
    <lineage>
        <taxon>Bacteria</taxon>
        <taxon>Pseudomonadati</taxon>
        <taxon>Planctomycetota</taxon>
        <taxon>Planctomycetia</taxon>
        <taxon>Planctomycetales</taxon>
        <taxon>Planctomycetaceae</taxon>
        <taxon>Gimesia</taxon>
    </lineage>
</organism>
<dbReference type="Proteomes" id="UP000316855">
    <property type="component" value="Chromosome"/>
</dbReference>
<dbReference type="PANTHER" id="PTHR32011">
    <property type="entry name" value="OS08G0472400 PROTEIN"/>
    <property type="match status" value="1"/>
</dbReference>
<evidence type="ECO:0008006" key="3">
    <source>
        <dbReference type="Google" id="ProtNLM"/>
    </source>
</evidence>
<sequence>MSGDKTEADKLQDALTLLHKRGIQLDRGLSDSEFEVLETRFDFQFPPDLRSLLQSAVPVGVDPNRQGGTFPDWRSCDFNTLLERLNWPFDGMAFDIENNVFWLDEWGAKPIDLAEAIKIARDHVEAAPKLIPLYAHRYIPAEPNIAGNPVFSVHQTDIIYYGQDLWDYIEQEFGEHEEGWYGGQRYADFTPEQYHSVHRCIPFWSDLVS</sequence>
<name>A0A517VFG9_9PLAN</name>
<proteinExistence type="predicted"/>
<protein>
    <recommendedName>
        <fullName evidence="3">SMI1 / KNR4 family protein</fullName>
    </recommendedName>
</protein>
<dbReference type="OrthoDB" id="264195at2"/>
<dbReference type="AlphaFoldDB" id="A0A517VFG9"/>
<accession>A0A517VFG9</accession>
<evidence type="ECO:0000313" key="1">
    <source>
        <dbReference type="EMBL" id="QDT91758.1"/>
    </source>
</evidence>
<keyword evidence="2" id="KW-1185">Reference proteome</keyword>
<dbReference type="KEGG" id="gax:Pan161_34210"/>
<evidence type="ECO:0000313" key="2">
    <source>
        <dbReference type="Proteomes" id="UP000316855"/>
    </source>
</evidence>
<dbReference type="RefSeq" id="WP_145228868.1">
    <property type="nucleotide sequence ID" value="NZ_CP036343.1"/>
</dbReference>
<gene>
    <name evidence="1" type="ORF">Pan161_34210</name>
</gene>
<reference evidence="1 2" key="1">
    <citation type="submission" date="2019-02" db="EMBL/GenBank/DDBJ databases">
        <title>Deep-cultivation of Planctomycetes and their phenomic and genomic characterization uncovers novel biology.</title>
        <authorList>
            <person name="Wiegand S."/>
            <person name="Jogler M."/>
            <person name="Boedeker C."/>
            <person name="Pinto D."/>
            <person name="Vollmers J."/>
            <person name="Rivas-Marin E."/>
            <person name="Kohn T."/>
            <person name="Peeters S.H."/>
            <person name="Heuer A."/>
            <person name="Rast P."/>
            <person name="Oberbeckmann S."/>
            <person name="Bunk B."/>
            <person name="Jeske O."/>
            <person name="Meyerdierks A."/>
            <person name="Storesund J.E."/>
            <person name="Kallscheuer N."/>
            <person name="Luecker S."/>
            <person name="Lage O.M."/>
            <person name="Pohl T."/>
            <person name="Merkel B.J."/>
            <person name="Hornburger P."/>
            <person name="Mueller R.-W."/>
            <person name="Bruemmer F."/>
            <person name="Labrenz M."/>
            <person name="Spormann A.M."/>
            <person name="Op den Camp H."/>
            <person name="Overmann J."/>
            <person name="Amann R."/>
            <person name="Jetten M.S.M."/>
            <person name="Mascher T."/>
            <person name="Medema M.H."/>
            <person name="Devos D.P."/>
            <person name="Kaster A.-K."/>
            <person name="Ovreas L."/>
            <person name="Rohde M."/>
            <person name="Galperin M.Y."/>
            <person name="Jogler C."/>
        </authorList>
    </citation>
    <scope>NUCLEOTIDE SEQUENCE [LARGE SCALE GENOMIC DNA]</scope>
    <source>
        <strain evidence="1 2">Pan161</strain>
    </source>
</reference>
<dbReference type="EMBL" id="CP036343">
    <property type="protein sequence ID" value="QDT91758.1"/>
    <property type="molecule type" value="Genomic_DNA"/>
</dbReference>